<sequence>MNYCSCALIINKIFNQKISFKSLSKCIDITLYSRHLILFFYYDYNNRKTI</sequence>
<name>A0A1V0S8D3_9VIRU</name>
<organism evidence="1">
    <name type="scientific">Catovirus CTV1</name>
    <dbReference type="NCBI Taxonomy" id="1977631"/>
    <lineage>
        <taxon>Viruses</taxon>
        <taxon>Varidnaviria</taxon>
        <taxon>Bamfordvirae</taxon>
        <taxon>Nucleocytoviricota</taxon>
        <taxon>Megaviricetes</taxon>
        <taxon>Imitervirales</taxon>
        <taxon>Mimiviridae</taxon>
        <taxon>Klosneuvirinae</taxon>
        <taxon>Catovirus</taxon>
    </lineage>
</organism>
<gene>
    <name evidence="1" type="ORF">Catovirus_1_15</name>
</gene>
<accession>A0A1V0S8D3</accession>
<evidence type="ECO:0000313" key="1">
    <source>
        <dbReference type="EMBL" id="ARF07965.1"/>
    </source>
</evidence>
<reference evidence="1" key="1">
    <citation type="journal article" date="2017" name="Science">
        <title>Giant viruses with an expanded complement of translation system components.</title>
        <authorList>
            <person name="Schulz F."/>
            <person name="Yutin N."/>
            <person name="Ivanova N.N."/>
            <person name="Ortega D.R."/>
            <person name="Lee T.K."/>
            <person name="Vierheilig J."/>
            <person name="Daims H."/>
            <person name="Horn M."/>
            <person name="Wagner M."/>
            <person name="Jensen G.J."/>
            <person name="Kyrpides N.C."/>
            <person name="Koonin E.V."/>
            <person name="Woyke T."/>
        </authorList>
    </citation>
    <scope>NUCLEOTIDE SEQUENCE</scope>
    <source>
        <strain evidence="1">CTV1</strain>
    </source>
</reference>
<proteinExistence type="predicted"/>
<protein>
    <submittedName>
        <fullName evidence="1">Uncharacterized protein</fullName>
    </submittedName>
</protein>
<dbReference type="EMBL" id="KY684083">
    <property type="protein sequence ID" value="ARF07965.1"/>
    <property type="molecule type" value="Genomic_DNA"/>
</dbReference>